<keyword evidence="1" id="KW-0969">Cilium</keyword>
<accession>A0AAU7W967</accession>
<organism evidence="1">
    <name type="scientific">Agromyces sp. G08B096</name>
    <dbReference type="NCBI Taxonomy" id="3156399"/>
    <lineage>
        <taxon>Bacteria</taxon>
        <taxon>Bacillati</taxon>
        <taxon>Actinomycetota</taxon>
        <taxon>Actinomycetes</taxon>
        <taxon>Micrococcales</taxon>
        <taxon>Microbacteriaceae</taxon>
        <taxon>Agromyces</taxon>
    </lineage>
</organism>
<dbReference type="GO" id="GO:0044780">
    <property type="term" value="P:bacterial-type flagellum assembly"/>
    <property type="evidence" value="ECO:0007669"/>
    <property type="project" value="InterPro"/>
</dbReference>
<dbReference type="AlphaFoldDB" id="A0AAU7W967"/>
<keyword evidence="1" id="KW-0966">Cell projection</keyword>
<dbReference type="Gene3D" id="2.30.290.10">
    <property type="entry name" value="BH3618-like"/>
    <property type="match status" value="1"/>
</dbReference>
<proteinExistence type="predicted"/>
<name>A0AAU7W967_9MICO</name>
<gene>
    <name evidence="1" type="primary">fliW</name>
    <name evidence="1" type="ORF">ABIQ69_01005</name>
</gene>
<protein>
    <submittedName>
        <fullName evidence="1">Flagellar assembly protein FliW</fullName>
    </submittedName>
</protein>
<dbReference type="Pfam" id="PF02623">
    <property type="entry name" value="FliW"/>
    <property type="match status" value="1"/>
</dbReference>
<dbReference type="EMBL" id="CP158374">
    <property type="protein sequence ID" value="XBX82518.1"/>
    <property type="molecule type" value="Genomic_DNA"/>
</dbReference>
<dbReference type="InterPro" id="IPR024046">
    <property type="entry name" value="Flagellar_assmbl_FliW_dom_sf"/>
</dbReference>
<keyword evidence="1" id="KW-0282">Flagellum</keyword>
<evidence type="ECO:0000313" key="1">
    <source>
        <dbReference type="EMBL" id="XBX82518.1"/>
    </source>
</evidence>
<dbReference type="RefSeq" id="WP_350348535.1">
    <property type="nucleotide sequence ID" value="NZ_CP158374.1"/>
</dbReference>
<sequence length="123" mass="12912">MTRLDFLAPPYGFTSTAFELVAVGGSDGLAALREAAGSARLFVLEAARHLPSYRPELPAIDVEELGGREGLALYLVVNPSGEAITVNLAAPILVAADGRARQVILDRGGWPMRMPLAEVLAAA</sequence>
<dbReference type="InterPro" id="IPR003775">
    <property type="entry name" value="Flagellar_assembly_factor_FliW"/>
</dbReference>
<dbReference type="SUPFAM" id="SSF141457">
    <property type="entry name" value="BH3618-like"/>
    <property type="match status" value="1"/>
</dbReference>
<reference evidence="1" key="1">
    <citation type="submission" date="2024-05" db="EMBL/GenBank/DDBJ databases">
        <authorList>
            <person name="Yu L."/>
        </authorList>
    </citation>
    <scope>NUCLEOTIDE SEQUENCE</scope>
    <source>
        <strain evidence="1">G08B096</strain>
    </source>
</reference>